<evidence type="ECO:0000256" key="5">
    <source>
        <dbReference type="ARBA" id="ARBA00022989"/>
    </source>
</evidence>
<feature type="transmembrane region" description="Helical" evidence="7">
    <location>
        <begin position="164"/>
        <end position="184"/>
    </location>
</feature>
<evidence type="ECO:0000256" key="2">
    <source>
        <dbReference type="ARBA" id="ARBA00022448"/>
    </source>
</evidence>
<reference evidence="8 9" key="2">
    <citation type="journal article" date="2013" name="Plant Physiol.">
        <title>A Nostoc punctiforme Sugar Transporter Necessary to Establish a Cyanobacterium-Plant Symbiosis.</title>
        <authorList>
            <person name="Ekman M."/>
            <person name="Picossi S."/>
            <person name="Campbell E.L."/>
            <person name="Meeks J.C."/>
            <person name="Flores E."/>
        </authorList>
    </citation>
    <scope>NUCLEOTIDE SEQUENCE [LARGE SCALE GENOMIC DNA]</scope>
    <source>
        <strain evidence="9">ATCC 29133 / PCC 73102</strain>
    </source>
</reference>
<organism evidence="8 9">
    <name type="scientific">Nostoc punctiforme (strain ATCC 29133 / PCC 73102)</name>
    <dbReference type="NCBI Taxonomy" id="63737"/>
    <lineage>
        <taxon>Bacteria</taxon>
        <taxon>Bacillati</taxon>
        <taxon>Cyanobacteriota</taxon>
        <taxon>Cyanophyceae</taxon>
        <taxon>Nostocales</taxon>
        <taxon>Nostocaceae</taxon>
        <taxon>Nostoc</taxon>
    </lineage>
</organism>
<dbReference type="EMBL" id="CP001037">
    <property type="protein sequence ID" value="ACC81864.1"/>
    <property type="molecule type" value="Genomic_DNA"/>
</dbReference>
<name>B2J113_NOSP7</name>
<evidence type="ECO:0000313" key="8">
    <source>
        <dbReference type="EMBL" id="ACC81864.1"/>
    </source>
</evidence>
<dbReference type="GO" id="GO:0022857">
    <property type="term" value="F:transmembrane transporter activity"/>
    <property type="evidence" value="ECO:0007669"/>
    <property type="project" value="InterPro"/>
</dbReference>
<protein>
    <submittedName>
        <fullName evidence="8">Major facilitator superfamily MFS_1</fullName>
    </submittedName>
</protein>
<keyword evidence="2" id="KW-0813">Transport</keyword>
<dbReference type="STRING" id="63737.Npun_F3455"/>
<keyword evidence="9" id="KW-1185">Reference proteome</keyword>
<evidence type="ECO:0000256" key="4">
    <source>
        <dbReference type="ARBA" id="ARBA00022692"/>
    </source>
</evidence>
<dbReference type="SUPFAM" id="SSF103473">
    <property type="entry name" value="MFS general substrate transporter"/>
    <property type="match status" value="1"/>
</dbReference>
<dbReference type="InterPro" id="IPR036259">
    <property type="entry name" value="MFS_trans_sf"/>
</dbReference>
<dbReference type="Gene3D" id="1.20.1250.20">
    <property type="entry name" value="MFS general substrate transporter like domains"/>
    <property type="match status" value="1"/>
</dbReference>
<evidence type="ECO:0000256" key="1">
    <source>
        <dbReference type="ARBA" id="ARBA00004651"/>
    </source>
</evidence>
<dbReference type="PANTHER" id="PTHR43266">
    <property type="entry name" value="MACROLIDE-EFFLUX PROTEIN"/>
    <property type="match status" value="1"/>
</dbReference>
<evidence type="ECO:0000256" key="6">
    <source>
        <dbReference type="ARBA" id="ARBA00023136"/>
    </source>
</evidence>
<evidence type="ECO:0000313" key="9">
    <source>
        <dbReference type="Proteomes" id="UP000001191"/>
    </source>
</evidence>
<dbReference type="eggNOG" id="COG2814">
    <property type="taxonomic scope" value="Bacteria"/>
</dbReference>
<keyword evidence="5 7" id="KW-1133">Transmembrane helix</keyword>
<dbReference type="InterPro" id="IPR011701">
    <property type="entry name" value="MFS"/>
</dbReference>
<feature type="transmembrane region" description="Helical" evidence="7">
    <location>
        <begin position="68"/>
        <end position="90"/>
    </location>
</feature>
<keyword evidence="6 7" id="KW-0472">Membrane</keyword>
<keyword evidence="3" id="KW-1003">Cell membrane</keyword>
<dbReference type="HOGENOM" id="CLU_034180_16_0_3"/>
<dbReference type="KEGG" id="npu:Npun_F3455"/>
<feature type="transmembrane region" description="Helical" evidence="7">
    <location>
        <begin position="380"/>
        <end position="409"/>
    </location>
</feature>
<dbReference type="CDD" id="cd06173">
    <property type="entry name" value="MFS_MefA_like"/>
    <property type="match status" value="1"/>
</dbReference>
<gene>
    <name evidence="8" type="ordered locus">Npun_F3455</name>
</gene>
<accession>B2J113</accession>
<dbReference type="EnsemblBacteria" id="ACC81864">
    <property type="protein sequence ID" value="ACC81864"/>
    <property type="gene ID" value="Npun_F3455"/>
</dbReference>
<proteinExistence type="predicted"/>
<evidence type="ECO:0000256" key="7">
    <source>
        <dbReference type="SAM" id="Phobius"/>
    </source>
</evidence>
<dbReference type="PhylomeDB" id="B2J113"/>
<feature type="transmembrane region" description="Helical" evidence="7">
    <location>
        <begin position="205"/>
        <end position="230"/>
    </location>
</feature>
<feature type="transmembrane region" description="Helical" evidence="7">
    <location>
        <begin position="36"/>
        <end position="61"/>
    </location>
</feature>
<dbReference type="OrthoDB" id="9775268at2"/>
<dbReference type="Pfam" id="PF07690">
    <property type="entry name" value="MFS_1"/>
    <property type="match status" value="1"/>
</dbReference>
<evidence type="ECO:0000256" key="3">
    <source>
        <dbReference type="ARBA" id="ARBA00022475"/>
    </source>
</evidence>
<dbReference type="RefSeq" id="WP_012409838.1">
    <property type="nucleotide sequence ID" value="NC_010628.1"/>
</dbReference>
<keyword evidence="4 7" id="KW-0812">Transmembrane</keyword>
<feature type="transmembrane region" description="Helical" evidence="7">
    <location>
        <begin position="250"/>
        <end position="270"/>
    </location>
</feature>
<feature type="transmembrane region" description="Helical" evidence="7">
    <location>
        <begin position="7"/>
        <end position="30"/>
    </location>
</feature>
<dbReference type="PANTHER" id="PTHR43266:SF2">
    <property type="entry name" value="MAJOR FACILITATOR SUPERFAMILY (MFS) PROFILE DOMAIN-CONTAINING PROTEIN"/>
    <property type="match status" value="1"/>
</dbReference>
<dbReference type="AlphaFoldDB" id="B2J113"/>
<dbReference type="Proteomes" id="UP000001191">
    <property type="component" value="Chromosome"/>
</dbReference>
<dbReference type="GO" id="GO:0005886">
    <property type="term" value="C:plasma membrane"/>
    <property type="evidence" value="ECO:0007669"/>
    <property type="project" value="UniProtKB-SubCell"/>
</dbReference>
<reference evidence="9" key="1">
    <citation type="submission" date="2008-04" db="EMBL/GenBank/DDBJ databases">
        <title>Complete sequence of chromosome of Nostoc punctiforme ATCC 29133.</title>
        <authorList>
            <consortium name="US DOE Joint Genome Institute"/>
            <person name="Copeland A."/>
            <person name="Lucas S."/>
            <person name="Lapidus A."/>
            <person name="Glavina del Rio T."/>
            <person name="Dalin E."/>
            <person name="Tice H."/>
            <person name="Pitluck S."/>
            <person name="Chain P."/>
            <person name="Malfatti S."/>
            <person name="Shin M."/>
            <person name="Vergez L."/>
            <person name="Schmutz J."/>
            <person name="Larimer F."/>
            <person name="Land M."/>
            <person name="Hauser L."/>
            <person name="Kyrpides N."/>
            <person name="Kim E."/>
            <person name="Meeks J.C."/>
            <person name="Elhai J."/>
            <person name="Campbell E.L."/>
            <person name="Thiel T."/>
            <person name="Longmire J."/>
            <person name="Potts M."/>
            <person name="Atlas R."/>
        </authorList>
    </citation>
    <scope>NUCLEOTIDE SEQUENCE [LARGE SCALE GENOMIC DNA]</scope>
    <source>
        <strain evidence="9">ATCC 29133 / PCC 73102</strain>
    </source>
</reference>
<feature type="transmembrane region" description="Helical" evidence="7">
    <location>
        <begin position="341"/>
        <end position="360"/>
    </location>
</feature>
<comment type="subcellular location">
    <subcellularLocation>
        <location evidence="1">Cell membrane</location>
        <topology evidence="1">Multi-pass membrane protein</topology>
    </subcellularLocation>
</comment>
<sequence>MRTLIIVWLSQIVSIVGSNMTGFAFTIWVWELTGQATSLALFALFAQVPQIFIIPIAGVIVDRWNRKYLMMVGDTVSGLLTITVLLLYITHDLQLWHLYLAVGVKGTFQQFQKLAFSASVSMMVPKQQYSRASSISFLATSSSNIIAPALAGALYVVIGLVGILIIDITTFAIALLTLLLVHIPQPKITKAGTRDSKNLKQDLYFGWRYVAVRPGLLAMLVLVLLFVFAYEFGESLVTPLILTRTGNDSKVLGVIFSTAGLGGIIGALLVGIRGNLQPRIHAVLLGMAGAGLSQTVFGLGRVPLIWFPAQFCSALNFPIMGSADDAIWLSKIKPELQGRVFAMRSMVMPISTVLANLIAGPLADGVFEPAMKPDGSLAPIFGWIFGTGGGAGIALLYVISSLCMLAIGLGGYAFRVLRDVEIILPDYDVGAE</sequence>